<keyword evidence="8" id="KW-1185">Reference proteome</keyword>
<dbReference type="Proteomes" id="UP000215196">
    <property type="component" value="Chromosome 1"/>
</dbReference>
<evidence type="ECO:0000256" key="4">
    <source>
        <dbReference type="ARBA" id="ARBA00022801"/>
    </source>
</evidence>
<proteinExistence type="inferred from homology"/>
<name>A0A239XUQ8_9FLAO</name>
<keyword evidence="3 5" id="KW-0732">Signal</keyword>
<feature type="signal peptide" evidence="5">
    <location>
        <begin position="1"/>
        <end position="18"/>
    </location>
</feature>
<dbReference type="SMART" id="SM00060">
    <property type="entry name" value="FN3"/>
    <property type="match status" value="1"/>
</dbReference>
<dbReference type="Pfam" id="PF04231">
    <property type="entry name" value="Endonuclease_1"/>
    <property type="match status" value="1"/>
</dbReference>
<dbReference type="PROSITE" id="PS50853">
    <property type="entry name" value="FN3"/>
    <property type="match status" value="1"/>
</dbReference>
<dbReference type="Pfam" id="PF00041">
    <property type="entry name" value="fn3"/>
    <property type="match status" value="1"/>
</dbReference>
<dbReference type="InterPro" id="IPR036116">
    <property type="entry name" value="FN3_sf"/>
</dbReference>
<dbReference type="EC" id="3.1.-.-" evidence="7"/>
<dbReference type="CDD" id="cd00063">
    <property type="entry name" value="FN3"/>
    <property type="match status" value="1"/>
</dbReference>
<sequence>MKKLSFLILIFLSQIILAQAPANYYDGTAGLTGAALKTKLSQIISNGHIDKGYGGLYTGYETTDRDNFFEKDGTVLDMYSENPNGPDPYNYTPGQKQCGNYSQEGDCYNREHVVPQSFFGSNAPMVSDINFIRPTDGKVNGMRSNYPFGMVSKPTFTSRNGSKVGNNTTSGYSATVFEPIDTFKGDIARMVFYFVTRYESRMADFSTGNMLANNTYPSLQDWELQVLLTWAAQDPVSPEEIARNNASYNFQGNRNPYIDHPEWVQAVWGTTSSDTQAPTAPANLAVNSTTAFTATLSWAAATDNIGIASYEIYVDGILKTTVSGSVTSATVTGLVANTTYSFYIIAKDAAGNASPASNTVQGTTLMANTDTSCANEDFENIPANNNSYSTRTWTNKGINWTATDARTDEKLNNRAIVIRNGSLTGSAVPNGIGSLTVTTQLKFSGTEGTFDLFVNGVKKGAVPYASGKLTTTISDINIEGNVTVKLVNTSTSNRVALDDLSWTCYSSTLGLGETNVGAKKLTVSPNPVKNGTIQISGLEESNVRAEIYNMTGQLVQTVDKVSKTSDRIQLKNLPKGIYILKAGNQAAKFIIE</sequence>
<dbReference type="Gene3D" id="2.60.40.10">
    <property type="entry name" value="Immunoglobulins"/>
    <property type="match status" value="1"/>
</dbReference>
<dbReference type="InterPro" id="IPR007346">
    <property type="entry name" value="Endonuclease-I"/>
</dbReference>
<dbReference type="InterPro" id="IPR026444">
    <property type="entry name" value="Secre_tail"/>
</dbReference>
<dbReference type="EMBL" id="LT906465">
    <property type="protein sequence ID" value="SNV50397.1"/>
    <property type="molecule type" value="Genomic_DNA"/>
</dbReference>
<protein>
    <submittedName>
        <fullName evidence="7">Extracellular ribonuclease</fullName>
        <ecNumber evidence="7">3.1.-.-</ecNumber>
    </submittedName>
</protein>
<comment type="similarity">
    <text evidence="1">Belongs to the EndA/NucM nuclease family.</text>
</comment>
<feature type="chain" id="PRO_5012669981" evidence="5">
    <location>
        <begin position="19"/>
        <end position="592"/>
    </location>
</feature>
<dbReference type="PANTHER" id="PTHR33607">
    <property type="entry name" value="ENDONUCLEASE-1"/>
    <property type="match status" value="1"/>
</dbReference>
<evidence type="ECO:0000256" key="1">
    <source>
        <dbReference type="ARBA" id="ARBA00006429"/>
    </source>
</evidence>
<organism evidence="7 8">
    <name type="scientific">Chryseobacterium taklimakanense</name>
    <dbReference type="NCBI Taxonomy" id="536441"/>
    <lineage>
        <taxon>Bacteria</taxon>
        <taxon>Pseudomonadati</taxon>
        <taxon>Bacteroidota</taxon>
        <taxon>Flavobacteriia</taxon>
        <taxon>Flavobacteriales</taxon>
        <taxon>Weeksellaceae</taxon>
        <taxon>Chryseobacterium group</taxon>
        <taxon>Chryseobacterium</taxon>
    </lineage>
</organism>
<evidence type="ECO:0000313" key="7">
    <source>
        <dbReference type="EMBL" id="SNV50397.1"/>
    </source>
</evidence>
<dbReference type="SUPFAM" id="SSF54060">
    <property type="entry name" value="His-Me finger endonucleases"/>
    <property type="match status" value="1"/>
</dbReference>
<dbReference type="SUPFAM" id="SSF49265">
    <property type="entry name" value="Fibronectin type III"/>
    <property type="match status" value="1"/>
</dbReference>
<keyword evidence="2" id="KW-0540">Nuclease</keyword>
<gene>
    <name evidence="7" type="primary">bsn</name>
    <name evidence="7" type="ORF">SAMEA4412677_02355</name>
</gene>
<dbReference type="InterPro" id="IPR044925">
    <property type="entry name" value="His-Me_finger_sf"/>
</dbReference>
<accession>A0A239XUQ8</accession>
<dbReference type="RefSeq" id="WP_095073407.1">
    <property type="nucleotide sequence ID" value="NZ_LT906465.1"/>
</dbReference>
<dbReference type="Pfam" id="PF18962">
    <property type="entry name" value="Por_Secre_tail"/>
    <property type="match status" value="1"/>
</dbReference>
<evidence type="ECO:0000256" key="5">
    <source>
        <dbReference type="SAM" id="SignalP"/>
    </source>
</evidence>
<dbReference type="PANTHER" id="PTHR33607:SF2">
    <property type="entry name" value="ENDONUCLEASE-1"/>
    <property type="match status" value="1"/>
</dbReference>
<dbReference type="GO" id="GO:0004518">
    <property type="term" value="F:nuclease activity"/>
    <property type="evidence" value="ECO:0007669"/>
    <property type="project" value="UniProtKB-KW"/>
</dbReference>
<feature type="domain" description="Fibronectin type-III" evidence="6">
    <location>
        <begin position="280"/>
        <end position="367"/>
    </location>
</feature>
<dbReference type="NCBIfam" id="TIGR04183">
    <property type="entry name" value="Por_Secre_tail"/>
    <property type="match status" value="1"/>
</dbReference>
<reference evidence="7 8" key="1">
    <citation type="submission" date="2017-06" db="EMBL/GenBank/DDBJ databases">
        <authorList>
            <consortium name="Pathogen Informatics"/>
        </authorList>
    </citation>
    <scope>NUCLEOTIDE SEQUENCE [LARGE SCALE GENOMIC DNA]</scope>
    <source>
        <strain evidence="7 8">NCTC13490</strain>
    </source>
</reference>
<evidence type="ECO:0000313" key="8">
    <source>
        <dbReference type="Proteomes" id="UP000215196"/>
    </source>
</evidence>
<evidence type="ECO:0000256" key="2">
    <source>
        <dbReference type="ARBA" id="ARBA00022722"/>
    </source>
</evidence>
<dbReference type="KEGG" id="ctak:4412677_02355"/>
<dbReference type="AlphaFoldDB" id="A0A239XUQ8"/>
<evidence type="ECO:0000256" key="3">
    <source>
        <dbReference type="ARBA" id="ARBA00022729"/>
    </source>
</evidence>
<keyword evidence="4 7" id="KW-0378">Hydrolase</keyword>
<evidence type="ECO:0000259" key="6">
    <source>
        <dbReference type="PROSITE" id="PS50853"/>
    </source>
</evidence>
<dbReference type="InterPro" id="IPR003961">
    <property type="entry name" value="FN3_dom"/>
</dbReference>
<dbReference type="InterPro" id="IPR013783">
    <property type="entry name" value="Ig-like_fold"/>
</dbReference>
<dbReference type="GO" id="GO:0016787">
    <property type="term" value="F:hydrolase activity"/>
    <property type="evidence" value="ECO:0007669"/>
    <property type="project" value="UniProtKB-KW"/>
</dbReference>